<dbReference type="AlphaFoldDB" id="A0A0C9ZIA7"/>
<dbReference type="HOGENOM" id="CLU_2723184_0_0_1"/>
<organism evidence="1 2">
    <name type="scientific">Pisolithus microcarpus 441</name>
    <dbReference type="NCBI Taxonomy" id="765257"/>
    <lineage>
        <taxon>Eukaryota</taxon>
        <taxon>Fungi</taxon>
        <taxon>Dikarya</taxon>
        <taxon>Basidiomycota</taxon>
        <taxon>Agaricomycotina</taxon>
        <taxon>Agaricomycetes</taxon>
        <taxon>Agaricomycetidae</taxon>
        <taxon>Boletales</taxon>
        <taxon>Sclerodermatineae</taxon>
        <taxon>Pisolithaceae</taxon>
        <taxon>Pisolithus</taxon>
    </lineage>
</organism>
<dbReference type="EMBL" id="KN833779">
    <property type="protein sequence ID" value="KIK19733.1"/>
    <property type="molecule type" value="Genomic_DNA"/>
</dbReference>
<accession>A0A0C9ZIA7</accession>
<evidence type="ECO:0000313" key="1">
    <source>
        <dbReference type="EMBL" id="KIK19733.1"/>
    </source>
</evidence>
<sequence length="72" mass="7488">MLEELRASKPVLCAPSLPLDVTLAPTHAGSGAGSLSAPLQDCFKPPPSHLLPSKSFELPSNHIPTQLSSLGM</sequence>
<reference evidence="1 2" key="1">
    <citation type="submission" date="2014-04" db="EMBL/GenBank/DDBJ databases">
        <authorList>
            <consortium name="DOE Joint Genome Institute"/>
            <person name="Kuo A."/>
            <person name="Kohler A."/>
            <person name="Costa M.D."/>
            <person name="Nagy L.G."/>
            <person name="Floudas D."/>
            <person name="Copeland A."/>
            <person name="Barry K.W."/>
            <person name="Cichocki N."/>
            <person name="Veneault-Fourrey C."/>
            <person name="LaButti K."/>
            <person name="Lindquist E.A."/>
            <person name="Lipzen A."/>
            <person name="Lundell T."/>
            <person name="Morin E."/>
            <person name="Murat C."/>
            <person name="Sun H."/>
            <person name="Tunlid A."/>
            <person name="Henrissat B."/>
            <person name="Grigoriev I.V."/>
            <person name="Hibbett D.S."/>
            <person name="Martin F."/>
            <person name="Nordberg H.P."/>
            <person name="Cantor M.N."/>
            <person name="Hua S.X."/>
        </authorList>
    </citation>
    <scope>NUCLEOTIDE SEQUENCE [LARGE SCALE GENOMIC DNA]</scope>
    <source>
        <strain evidence="1 2">441</strain>
    </source>
</reference>
<keyword evidence="2" id="KW-1185">Reference proteome</keyword>
<name>A0A0C9ZIA7_9AGAM</name>
<evidence type="ECO:0000313" key="2">
    <source>
        <dbReference type="Proteomes" id="UP000054018"/>
    </source>
</evidence>
<protein>
    <submittedName>
        <fullName evidence="1">Uncharacterized protein</fullName>
    </submittedName>
</protein>
<gene>
    <name evidence="1" type="ORF">PISMIDRAFT_682802</name>
</gene>
<reference evidence="2" key="2">
    <citation type="submission" date="2015-01" db="EMBL/GenBank/DDBJ databases">
        <title>Evolutionary Origins and Diversification of the Mycorrhizal Mutualists.</title>
        <authorList>
            <consortium name="DOE Joint Genome Institute"/>
            <consortium name="Mycorrhizal Genomics Consortium"/>
            <person name="Kohler A."/>
            <person name="Kuo A."/>
            <person name="Nagy L.G."/>
            <person name="Floudas D."/>
            <person name="Copeland A."/>
            <person name="Barry K.W."/>
            <person name="Cichocki N."/>
            <person name="Veneault-Fourrey C."/>
            <person name="LaButti K."/>
            <person name="Lindquist E.A."/>
            <person name="Lipzen A."/>
            <person name="Lundell T."/>
            <person name="Morin E."/>
            <person name="Murat C."/>
            <person name="Riley R."/>
            <person name="Ohm R."/>
            <person name="Sun H."/>
            <person name="Tunlid A."/>
            <person name="Henrissat B."/>
            <person name="Grigoriev I.V."/>
            <person name="Hibbett D.S."/>
            <person name="Martin F."/>
        </authorList>
    </citation>
    <scope>NUCLEOTIDE SEQUENCE [LARGE SCALE GENOMIC DNA]</scope>
    <source>
        <strain evidence="2">441</strain>
    </source>
</reference>
<proteinExistence type="predicted"/>
<dbReference type="Proteomes" id="UP000054018">
    <property type="component" value="Unassembled WGS sequence"/>
</dbReference>